<sequence length="810" mass="92264">MSNKLKLLQCISDKLIDLEDQIRDLETIFNDFVNNQVGRTCLIVGPRLSGKTSLINHVCKMFGNRIMNRWIKTIDGRFYDDSDGTVLLKEIDDSDEMTVLIIDNFEQFAMRSRQQLLYTIMNQVCASKYLVLLTSCDFSCVERFEKRVRSRIAQRKITLPSDSSTSALAVLEELIMPFEWRPKKDEQVKRWRRICDSLDDSEFTSRELDRVAGMAFGNGIYRLKQLAMLLVSKFYDREDDIKFDDFIVEIAEVVAPKSSTIQDYLNQFEILELFLLEILRRLTEKLGERDIHQINIFRTFRRLFRKSNRKQKSKRIIFLFLANLRAKRVIEIKPGCEKAQLDFTKKSPKNNSSKDKHKMSDDDVSESKRKVAKKKPTTSPRPGKSPTPGKSPALSATQVTAPTQQTPTKKDEAEGDYIEFQFGNANVAKGLANAAAKKKQQESGAGSAKAPRKGPSKKNESDTVFGLLIPCLAQFDFRSWSSDGGTQREVIPPPPPPPNFRFIPFEPEPPRPQRWRPPRWRPPVTRPPPPRPPTTIRTTTVPQTTEPTTPPTTTTLPPSTVPTTPEICEPDNDSFLMRTLKERGLYNAIYMATDLYTASRTFPDLGDKTFTLTTSGKYECDEQCAAKSSVVRRVMHSDTRKSLVRSPQDIEVARARARVTEAPRAWWNDWRRDKREGQSDSEREKRSAADLAKINSGKTDGILGTTIALECDEATAESVPNTGYHLCRTCRAVRELPVQYFPRILNEVICAEGNCLRGDGKCTQRFLPFTILKDFGRPGCPQWREASVQIRTCCDCVIHPNSPFLKYVLD</sequence>
<evidence type="ECO:0000313" key="2">
    <source>
        <dbReference type="WBParaSite" id="JU765_v2.g2060.t2"/>
    </source>
</evidence>
<name>A0AC34QZA3_9BILA</name>
<dbReference type="Proteomes" id="UP000887576">
    <property type="component" value="Unplaced"/>
</dbReference>
<accession>A0AC34QZA3</accession>
<protein>
    <submittedName>
        <fullName evidence="2">Uncharacterized protein</fullName>
    </submittedName>
</protein>
<organism evidence="1 2">
    <name type="scientific">Panagrolaimus sp. JU765</name>
    <dbReference type="NCBI Taxonomy" id="591449"/>
    <lineage>
        <taxon>Eukaryota</taxon>
        <taxon>Metazoa</taxon>
        <taxon>Ecdysozoa</taxon>
        <taxon>Nematoda</taxon>
        <taxon>Chromadorea</taxon>
        <taxon>Rhabditida</taxon>
        <taxon>Tylenchina</taxon>
        <taxon>Panagrolaimomorpha</taxon>
        <taxon>Panagrolaimoidea</taxon>
        <taxon>Panagrolaimidae</taxon>
        <taxon>Panagrolaimus</taxon>
    </lineage>
</organism>
<dbReference type="WBParaSite" id="JU765_v2.g2060.t2">
    <property type="protein sequence ID" value="JU765_v2.g2060.t2"/>
    <property type="gene ID" value="JU765_v2.g2060"/>
</dbReference>
<evidence type="ECO:0000313" key="1">
    <source>
        <dbReference type="Proteomes" id="UP000887576"/>
    </source>
</evidence>
<reference evidence="2" key="1">
    <citation type="submission" date="2022-11" db="UniProtKB">
        <authorList>
            <consortium name="WormBaseParasite"/>
        </authorList>
    </citation>
    <scope>IDENTIFICATION</scope>
</reference>
<proteinExistence type="predicted"/>